<feature type="transmembrane region" description="Helical" evidence="10">
    <location>
        <begin position="355"/>
        <end position="376"/>
    </location>
</feature>
<dbReference type="Gene3D" id="1.20.1530.20">
    <property type="match status" value="1"/>
</dbReference>
<dbReference type="InterPro" id="IPR038770">
    <property type="entry name" value="Na+/solute_symporter_sf"/>
</dbReference>
<dbReference type="GO" id="GO:0015297">
    <property type="term" value="F:antiporter activity"/>
    <property type="evidence" value="ECO:0007669"/>
    <property type="project" value="UniProtKB-KW"/>
</dbReference>
<evidence type="ECO:0000313" key="13">
    <source>
        <dbReference type="Proteomes" id="UP000265882"/>
    </source>
</evidence>
<keyword evidence="3" id="KW-0050">Antiport</keyword>
<comment type="subcellular location">
    <subcellularLocation>
        <location evidence="1">Membrane</location>
        <topology evidence="1">Multi-pass membrane protein</topology>
    </subcellularLocation>
</comment>
<evidence type="ECO:0000256" key="10">
    <source>
        <dbReference type="SAM" id="Phobius"/>
    </source>
</evidence>
<dbReference type="GO" id="GO:0016020">
    <property type="term" value="C:membrane"/>
    <property type="evidence" value="ECO:0007669"/>
    <property type="project" value="UniProtKB-SubCell"/>
</dbReference>
<keyword evidence="2" id="KW-0813">Transport</keyword>
<feature type="transmembrane region" description="Helical" evidence="10">
    <location>
        <begin position="323"/>
        <end position="343"/>
    </location>
</feature>
<evidence type="ECO:0000256" key="3">
    <source>
        <dbReference type="ARBA" id="ARBA00022449"/>
    </source>
</evidence>
<dbReference type="InterPro" id="IPR006153">
    <property type="entry name" value="Cation/H_exchanger_TM"/>
</dbReference>
<keyword evidence="6" id="KW-0915">Sodium</keyword>
<dbReference type="EMBL" id="QZKU01000073">
    <property type="protein sequence ID" value="RJP20839.1"/>
    <property type="molecule type" value="Genomic_DNA"/>
</dbReference>
<evidence type="ECO:0000259" key="11">
    <source>
        <dbReference type="Pfam" id="PF00999"/>
    </source>
</evidence>
<dbReference type="PANTHER" id="PTHR43562:SF3">
    <property type="entry name" value="SODIUM ION_PROTON EXCHANGER (EUROFUNG)"/>
    <property type="match status" value="1"/>
</dbReference>
<dbReference type="GO" id="GO:1902600">
    <property type="term" value="P:proton transmembrane transport"/>
    <property type="evidence" value="ECO:0007669"/>
    <property type="project" value="InterPro"/>
</dbReference>
<evidence type="ECO:0000256" key="6">
    <source>
        <dbReference type="ARBA" id="ARBA00023053"/>
    </source>
</evidence>
<feature type="transmembrane region" description="Helical" evidence="10">
    <location>
        <begin position="91"/>
        <end position="114"/>
    </location>
</feature>
<feature type="transmembrane region" description="Helical" evidence="10">
    <location>
        <begin position="180"/>
        <end position="202"/>
    </location>
</feature>
<dbReference type="Proteomes" id="UP000265882">
    <property type="component" value="Unassembled WGS sequence"/>
</dbReference>
<feature type="transmembrane region" description="Helical" evidence="10">
    <location>
        <begin position="30"/>
        <end position="47"/>
    </location>
</feature>
<evidence type="ECO:0000256" key="8">
    <source>
        <dbReference type="ARBA" id="ARBA00023136"/>
    </source>
</evidence>
<gene>
    <name evidence="12" type="ORF">C4520_10710</name>
</gene>
<feature type="transmembrane region" description="Helical" evidence="10">
    <location>
        <begin position="59"/>
        <end position="79"/>
    </location>
</feature>
<keyword evidence="7" id="KW-0406">Ion transport</keyword>
<dbReference type="PANTHER" id="PTHR43562">
    <property type="entry name" value="NAPA-TYPE SODIUM/HYDROGEN ANTIPORTER"/>
    <property type="match status" value="1"/>
</dbReference>
<evidence type="ECO:0000313" key="12">
    <source>
        <dbReference type="EMBL" id="RJP20839.1"/>
    </source>
</evidence>
<reference evidence="12 13" key="1">
    <citation type="journal article" date="2017" name="ISME J.">
        <title>Energy and carbon metabolisms in a deep terrestrial subsurface fluid microbial community.</title>
        <authorList>
            <person name="Momper L."/>
            <person name="Jungbluth S.P."/>
            <person name="Lee M.D."/>
            <person name="Amend J.P."/>
        </authorList>
    </citation>
    <scope>NUCLEOTIDE SEQUENCE [LARGE SCALE GENOMIC DNA]</scope>
    <source>
        <strain evidence="12">SURF_5</strain>
    </source>
</reference>
<evidence type="ECO:0000256" key="2">
    <source>
        <dbReference type="ARBA" id="ARBA00022448"/>
    </source>
</evidence>
<evidence type="ECO:0000256" key="7">
    <source>
        <dbReference type="ARBA" id="ARBA00023065"/>
    </source>
</evidence>
<dbReference type="AlphaFoldDB" id="A0A3A4NPH4"/>
<keyword evidence="9" id="KW-0739">Sodium transport</keyword>
<feature type="transmembrane region" description="Helical" evidence="10">
    <location>
        <begin position="290"/>
        <end position="311"/>
    </location>
</feature>
<feature type="transmembrane region" description="Helical" evidence="10">
    <location>
        <begin position="153"/>
        <end position="174"/>
    </location>
</feature>
<feature type="transmembrane region" description="Helical" evidence="10">
    <location>
        <begin position="214"/>
        <end position="231"/>
    </location>
</feature>
<keyword evidence="8 10" id="KW-0472">Membrane</keyword>
<sequence>MEHIFTIAALWLALAIVSAVIAYHLRVSIALVEICVGVLAAAAAGYFGKTDALGSNLEWLRFLAATGAILLTFLAGAELEPDVMRTKLKEVTVVGLVGFFAPFLGCAAVARFLLGWNPQASLLCGVALSTTSMAVVYAVMLDTGFNRTEFGKGILGACFINDLGTVIALGLLFAPFTYKTVIFVGVTAFVLAVLPFTSRWLTRTYAHRTAAIRTKWVMLVLFGLGALAIWSGSEAVLPAYIVGMVLAEFSNGDALWIRRLRTLTIGFLTPFYFLRAGTFVSMPALISAPFVFLLLLAGKVLSKIFGLYPVIGMFRRQREEQWYYTLLMSTGLTFGTISALYGFSHNIVTQEQYSFLVAVVIASAVVPTLIAGLAFLPRHLLPEPVRQAEPAPQETGLSDEG</sequence>
<keyword evidence="4 10" id="KW-0812">Transmembrane</keyword>
<evidence type="ECO:0000256" key="4">
    <source>
        <dbReference type="ARBA" id="ARBA00022692"/>
    </source>
</evidence>
<feature type="domain" description="Cation/H+ exchanger transmembrane" evidence="11">
    <location>
        <begin position="16"/>
        <end position="369"/>
    </location>
</feature>
<feature type="transmembrane region" description="Helical" evidence="10">
    <location>
        <begin position="6"/>
        <end position="23"/>
    </location>
</feature>
<organism evidence="12 13">
    <name type="scientific">Abyssobacteria bacterium (strain SURF_5)</name>
    <dbReference type="NCBI Taxonomy" id="2093360"/>
    <lineage>
        <taxon>Bacteria</taxon>
        <taxon>Pseudomonadati</taxon>
        <taxon>Candidatus Hydrogenedentota</taxon>
        <taxon>Candidatus Abyssobacteria</taxon>
    </lineage>
</organism>
<comment type="caution">
    <text evidence="12">The sequence shown here is derived from an EMBL/GenBank/DDBJ whole genome shotgun (WGS) entry which is preliminary data.</text>
</comment>
<dbReference type="Pfam" id="PF00999">
    <property type="entry name" value="Na_H_Exchanger"/>
    <property type="match status" value="1"/>
</dbReference>
<protein>
    <submittedName>
        <fullName evidence="12">Cation:proton antiporter</fullName>
    </submittedName>
</protein>
<evidence type="ECO:0000256" key="1">
    <source>
        <dbReference type="ARBA" id="ARBA00004141"/>
    </source>
</evidence>
<name>A0A3A4NPH4_ABYX5</name>
<feature type="transmembrane region" description="Helical" evidence="10">
    <location>
        <begin position="120"/>
        <end position="141"/>
    </location>
</feature>
<accession>A0A3A4NPH4</accession>
<dbReference type="GO" id="GO:0006814">
    <property type="term" value="P:sodium ion transport"/>
    <property type="evidence" value="ECO:0007669"/>
    <property type="project" value="UniProtKB-KW"/>
</dbReference>
<evidence type="ECO:0000256" key="5">
    <source>
        <dbReference type="ARBA" id="ARBA00022989"/>
    </source>
</evidence>
<proteinExistence type="predicted"/>
<evidence type="ECO:0000256" key="9">
    <source>
        <dbReference type="ARBA" id="ARBA00023201"/>
    </source>
</evidence>
<keyword evidence="5 10" id="KW-1133">Transmembrane helix</keyword>